<evidence type="ECO:0000313" key="2">
    <source>
        <dbReference type="Proteomes" id="UP000501690"/>
    </source>
</evidence>
<name>A0A4D6KSS5_VIGUN</name>
<organism evidence="1 2">
    <name type="scientific">Vigna unguiculata</name>
    <name type="common">Cowpea</name>
    <dbReference type="NCBI Taxonomy" id="3917"/>
    <lineage>
        <taxon>Eukaryota</taxon>
        <taxon>Viridiplantae</taxon>
        <taxon>Streptophyta</taxon>
        <taxon>Embryophyta</taxon>
        <taxon>Tracheophyta</taxon>
        <taxon>Spermatophyta</taxon>
        <taxon>Magnoliopsida</taxon>
        <taxon>eudicotyledons</taxon>
        <taxon>Gunneridae</taxon>
        <taxon>Pentapetalae</taxon>
        <taxon>rosids</taxon>
        <taxon>fabids</taxon>
        <taxon>Fabales</taxon>
        <taxon>Fabaceae</taxon>
        <taxon>Papilionoideae</taxon>
        <taxon>50 kb inversion clade</taxon>
        <taxon>NPAAA clade</taxon>
        <taxon>indigoferoid/millettioid clade</taxon>
        <taxon>Phaseoleae</taxon>
        <taxon>Vigna</taxon>
    </lineage>
</organism>
<sequence length="55" mass="5863">MIPGGGVRLPDDTCQVREVLDVWRLAVRVISLGDASSSGTRGTWRLTARIPGQAA</sequence>
<protein>
    <submittedName>
        <fullName evidence="1">Uncharacterized protein</fullName>
    </submittedName>
</protein>
<gene>
    <name evidence="1" type="ORF">DEO72_LG1g3240</name>
</gene>
<dbReference type="AlphaFoldDB" id="A0A4D6KSS5"/>
<dbReference type="Proteomes" id="UP000501690">
    <property type="component" value="Linkage Group LG1"/>
</dbReference>
<proteinExistence type="predicted"/>
<evidence type="ECO:0000313" key="1">
    <source>
        <dbReference type="EMBL" id="QCD79595.1"/>
    </source>
</evidence>
<dbReference type="EMBL" id="CP039345">
    <property type="protein sequence ID" value="QCD79595.1"/>
    <property type="molecule type" value="Genomic_DNA"/>
</dbReference>
<accession>A0A4D6KSS5</accession>
<keyword evidence="2" id="KW-1185">Reference proteome</keyword>
<reference evidence="1 2" key="1">
    <citation type="submission" date="2019-04" db="EMBL/GenBank/DDBJ databases">
        <title>An improved genome assembly and genetic linkage map for asparagus bean, Vigna unguiculata ssp. sesquipedialis.</title>
        <authorList>
            <person name="Xia Q."/>
            <person name="Zhang R."/>
            <person name="Dong Y."/>
        </authorList>
    </citation>
    <scope>NUCLEOTIDE SEQUENCE [LARGE SCALE GENOMIC DNA]</scope>
    <source>
        <tissue evidence="1">Leaf</tissue>
    </source>
</reference>